<proteinExistence type="predicted"/>
<keyword evidence="1" id="KW-0732">Signal</keyword>
<feature type="chain" id="PRO_5046487549" description="Secreted protein" evidence="1">
    <location>
        <begin position="25"/>
        <end position="293"/>
    </location>
</feature>
<evidence type="ECO:0000313" key="3">
    <source>
        <dbReference type="Proteomes" id="UP000818624"/>
    </source>
</evidence>
<evidence type="ECO:0008006" key="4">
    <source>
        <dbReference type="Google" id="ProtNLM"/>
    </source>
</evidence>
<organism evidence="2 3">
    <name type="scientific">Malassezia furfur</name>
    <name type="common">Pityriasis versicolor infection agent</name>
    <name type="synonym">Pityrosporum furfur</name>
    <dbReference type="NCBI Taxonomy" id="55194"/>
    <lineage>
        <taxon>Eukaryota</taxon>
        <taxon>Fungi</taxon>
        <taxon>Dikarya</taxon>
        <taxon>Basidiomycota</taxon>
        <taxon>Ustilaginomycotina</taxon>
        <taxon>Malasseziomycetes</taxon>
        <taxon>Malasseziales</taxon>
        <taxon>Malasseziaceae</taxon>
        <taxon>Malassezia</taxon>
    </lineage>
</organism>
<dbReference type="Proteomes" id="UP000818624">
    <property type="component" value="Chromosome 3"/>
</dbReference>
<keyword evidence="3" id="KW-1185">Reference proteome</keyword>
<gene>
    <name evidence="2" type="ORF">GLX27_003218</name>
</gene>
<accession>A0ABY8ESK9</accession>
<protein>
    <recommendedName>
        <fullName evidence="4">Secreted protein</fullName>
    </recommendedName>
</protein>
<name>A0ABY8ESK9_MALFU</name>
<evidence type="ECO:0000256" key="1">
    <source>
        <dbReference type="SAM" id="SignalP"/>
    </source>
</evidence>
<reference evidence="2 3" key="1">
    <citation type="journal article" date="2020" name="Elife">
        <title>Loss of centromere function drives karyotype evolution in closely related Malassezia species.</title>
        <authorList>
            <person name="Sankaranarayanan S.R."/>
            <person name="Ianiri G."/>
            <person name="Coelho M.A."/>
            <person name="Reza M.H."/>
            <person name="Thimmappa B.C."/>
            <person name="Ganguly P."/>
            <person name="Vadnala R.N."/>
            <person name="Sun S."/>
            <person name="Siddharthan R."/>
            <person name="Tellgren-Roth C."/>
            <person name="Dawson T.L."/>
            <person name="Heitman J."/>
            <person name="Sanyal K."/>
        </authorList>
    </citation>
    <scope>NUCLEOTIDE SEQUENCE [LARGE SCALE GENOMIC DNA]</scope>
    <source>
        <strain evidence="2">CBS14141</strain>
    </source>
</reference>
<dbReference type="EMBL" id="CP046236">
    <property type="protein sequence ID" value="WFD48548.1"/>
    <property type="molecule type" value="Genomic_DNA"/>
</dbReference>
<sequence length="293" mass="32578">MGRHRGLAALLVVVHLRRTTQLCALLVLGGADRRDARLVDLVAPRDRLGTRRLLVERMVLVRHADEARALALRGAPLGLHLLVEIARVVVQHIAAACRKEEVVGVPLEGQEQHAHLGDRRADVRRQIRLEKRHKHPRHEVCTAARRLGRVRVLAQAECGGLGGGVRRRVVGDDRLDHVGAHLVRRRERQVGTRTKAANGDQVPVKAIRERLHPHKAVLHVARRERVWVLGRLAVVGVDHHTVELRRDQVAEVARVAIEGRHRCGQSNHIPNPPPCTLMCTACGPGGRFTGVYT</sequence>
<feature type="signal peptide" evidence="1">
    <location>
        <begin position="1"/>
        <end position="24"/>
    </location>
</feature>
<evidence type="ECO:0000313" key="2">
    <source>
        <dbReference type="EMBL" id="WFD48548.1"/>
    </source>
</evidence>